<evidence type="ECO:0000256" key="1">
    <source>
        <dbReference type="ARBA" id="ARBA00005854"/>
    </source>
</evidence>
<feature type="domain" description="D-isomer specific 2-hydroxyacid dehydrogenase catalytic" evidence="5">
    <location>
        <begin position="11"/>
        <end position="309"/>
    </location>
</feature>
<organism evidence="7 8">
    <name type="scientific">Caloranaerobacter azorensis H53214</name>
    <dbReference type="NCBI Taxonomy" id="1156417"/>
    <lineage>
        <taxon>Bacteria</taxon>
        <taxon>Bacillati</taxon>
        <taxon>Bacillota</taxon>
        <taxon>Tissierellia</taxon>
        <taxon>Tissierellales</taxon>
        <taxon>Thermohalobacteraceae</taxon>
        <taxon>Caloranaerobacter</taxon>
    </lineage>
</organism>
<comment type="similarity">
    <text evidence="1 4">Belongs to the D-isomer specific 2-hydroxyacid dehydrogenase family.</text>
</comment>
<dbReference type="SUPFAM" id="SSF51735">
    <property type="entry name" value="NAD(P)-binding Rossmann-fold domains"/>
    <property type="match status" value="1"/>
</dbReference>
<protein>
    <submittedName>
        <fullName evidence="7">Dihydrofolate reductase</fullName>
    </submittedName>
</protein>
<evidence type="ECO:0000259" key="5">
    <source>
        <dbReference type="Pfam" id="PF00389"/>
    </source>
</evidence>
<reference evidence="7 8" key="1">
    <citation type="submission" date="2013-12" db="EMBL/GenBank/DDBJ databases">
        <title>Draft genome sequence of Caloranaerobacter sp. H53214.</title>
        <authorList>
            <person name="Jiang L.J."/>
            <person name="Shao Z.Z."/>
            <person name="Long M.N."/>
        </authorList>
    </citation>
    <scope>NUCLEOTIDE SEQUENCE [LARGE SCALE GENOMIC DNA]</scope>
    <source>
        <strain evidence="7 8">H53214</strain>
    </source>
</reference>
<sequence>MMVKALFTYNYGKEKMKKIKDLGYEIVYIKERELYYNEEIKDIEVLVCYNPFNSLDITKLNKLKWIQLSSIGIDQVPKQYLLEKQILLTNNKGGYSIPMGEWVVLKILEMLKKSKNFYKKQDNKLWKIDTSIIELYGKTIGFIGTGSIAYESAKRLTGFEVNIYGLNTTGRSVEYFDKCFSTSEFDYFLSLCDILVLTIPYTEKTHHLLNESNFKIMKDGVYIVNVSRGSIINEADLIKYLKNGKIKFAALDVFENEPLNENNPLWDLDNVIITPHNSWVSEMRNERRYNVIYENMKRYINGEKLINIVDLKKGY</sequence>
<dbReference type="EMBL" id="AZTB01000005">
    <property type="protein sequence ID" value="KGG81167.1"/>
    <property type="molecule type" value="Genomic_DNA"/>
</dbReference>
<dbReference type="Pfam" id="PF02826">
    <property type="entry name" value="2-Hacid_dh_C"/>
    <property type="match status" value="1"/>
</dbReference>
<dbReference type="PROSITE" id="PS00671">
    <property type="entry name" value="D_2_HYDROXYACID_DH_3"/>
    <property type="match status" value="1"/>
</dbReference>
<dbReference type="PANTHER" id="PTHR43333">
    <property type="entry name" value="2-HACID_DH_C DOMAIN-CONTAINING PROTEIN"/>
    <property type="match status" value="1"/>
</dbReference>
<evidence type="ECO:0000313" key="8">
    <source>
        <dbReference type="Proteomes" id="UP000029622"/>
    </source>
</evidence>
<evidence type="ECO:0000256" key="4">
    <source>
        <dbReference type="RuleBase" id="RU003719"/>
    </source>
</evidence>
<evidence type="ECO:0000256" key="2">
    <source>
        <dbReference type="ARBA" id="ARBA00023002"/>
    </source>
</evidence>
<dbReference type="PANTHER" id="PTHR43333:SF1">
    <property type="entry name" value="D-ISOMER SPECIFIC 2-HYDROXYACID DEHYDROGENASE NAD-BINDING DOMAIN-CONTAINING PROTEIN"/>
    <property type="match status" value="1"/>
</dbReference>
<dbReference type="STRING" id="1156417.Y919_01930"/>
<dbReference type="GO" id="GO:0051287">
    <property type="term" value="F:NAD binding"/>
    <property type="evidence" value="ECO:0007669"/>
    <property type="project" value="InterPro"/>
</dbReference>
<proteinExistence type="inferred from homology"/>
<evidence type="ECO:0000256" key="3">
    <source>
        <dbReference type="ARBA" id="ARBA00023027"/>
    </source>
</evidence>
<evidence type="ECO:0000313" key="7">
    <source>
        <dbReference type="EMBL" id="KGG81167.1"/>
    </source>
</evidence>
<gene>
    <name evidence="7" type="ORF">Y919_01930</name>
</gene>
<dbReference type="GO" id="GO:0016616">
    <property type="term" value="F:oxidoreductase activity, acting on the CH-OH group of donors, NAD or NADP as acceptor"/>
    <property type="evidence" value="ECO:0007669"/>
    <property type="project" value="InterPro"/>
</dbReference>
<dbReference type="InterPro" id="IPR006139">
    <property type="entry name" value="D-isomer_2_OHA_DH_cat_dom"/>
</dbReference>
<dbReference type="SUPFAM" id="SSF52283">
    <property type="entry name" value="Formate/glycerate dehydrogenase catalytic domain-like"/>
    <property type="match status" value="1"/>
</dbReference>
<dbReference type="InterPro" id="IPR036291">
    <property type="entry name" value="NAD(P)-bd_dom_sf"/>
</dbReference>
<dbReference type="InterPro" id="IPR006140">
    <property type="entry name" value="D-isomer_DH_NAD-bd"/>
</dbReference>
<evidence type="ECO:0000259" key="6">
    <source>
        <dbReference type="Pfam" id="PF02826"/>
    </source>
</evidence>
<dbReference type="InterPro" id="IPR029753">
    <property type="entry name" value="D-isomer_DH_CS"/>
</dbReference>
<dbReference type="Proteomes" id="UP000029622">
    <property type="component" value="Unassembled WGS sequence"/>
</dbReference>
<feature type="domain" description="D-isomer specific 2-hydroxyacid dehydrogenase NAD-binding" evidence="6">
    <location>
        <begin position="107"/>
        <end position="277"/>
    </location>
</feature>
<dbReference type="Gene3D" id="3.40.50.720">
    <property type="entry name" value="NAD(P)-binding Rossmann-like Domain"/>
    <property type="match status" value="2"/>
</dbReference>
<keyword evidence="3" id="KW-0520">NAD</keyword>
<dbReference type="Pfam" id="PF00389">
    <property type="entry name" value="2-Hacid_dh"/>
    <property type="match status" value="1"/>
</dbReference>
<dbReference type="CDD" id="cd12155">
    <property type="entry name" value="PGDH_1"/>
    <property type="match status" value="1"/>
</dbReference>
<dbReference type="AlphaFoldDB" id="A0A096BJY5"/>
<comment type="caution">
    <text evidence="7">The sequence shown here is derived from an EMBL/GenBank/DDBJ whole genome shotgun (WGS) entry which is preliminary data.</text>
</comment>
<accession>A0A096BJY5</accession>
<name>A0A096BJY5_9FIRM</name>
<keyword evidence="2 4" id="KW-0560">Oxidoreductase</keyword>